<proteinExistence type="predicted"/>
<comment type="caution">
    <text evidence="1">The sequence shown here is derived from an EMBL/GenBank/DDBJ whole genome shotgun (WGS) entry which is preliminary data.</text>
</comment>
<dbReference type="AlphaFoldDB" id="A0A4R2L0W9"/>
<keyword evidence="2" id="KW-1185">Reference proteome</keyword>
<dbReference type="RefSeq" id="WP_132241971.1">
    <property type="nucleotide sequence ID" value="NZ_SLWV01000001.1"/>
</dbReference>
<name>A0A4R2L0W9_9FIRM</name>
<dbReference type="OrthoDB" id="1951796at2"/>
<evidence type="ECO:0000313" key="1">
    <source>
        <dbReference type="EMBL" id="TCO80074.1"/>
    </source>
</evidence>
<dbReference type="Proteomes" id="UP000294919">
    <property type="component" value="Unassembled WGS sequence"/>
</dbReference>
<protein>
    <submittedName>
        <fullName evidence="1">Uncharacterized protein</fullName>
    </submittedName>
</protein>
<sequence>MDKVQKIYSEMIGFIQVFIIKYEYEHRGILKKMKIDSRLNMEIDDEKWCQLFLYKSCFNHCAQFILLRYIEDSGLSYMRMNKKGIEKWRSFVKNIYDALNILYDLAIKDLQQDHNDKIRTLFKESDYDVFKIDDELAKLLCEKLSNIDFSSLKKSEMMALFQLIYSLEQREDMRLHAFYKDAYALSYILDLENRQGVL</sequence>
<dbReference type="EMBL" id="SLWV01000001">
    <property type="protein sequence ID" value="TCO80074.1"/>
    <property type="molecule type" value="Genomic_DNA"/>
</dbReference>
<reference evidence="1 2" key="1">
    <citation type="submission" date="2019-03" db="EMBL/GenBank/DDBJ databases">
        <title>Genomic Encyclopedia of Type Strains, Phase IV (KMG-IV): sequencing the most valuable type-strain genomes for metagenomic binning, comparative biology and taxonomic classification.</title>
        <authorList>
            <person name="Goeker M."/>
        </authorList>
    </citation>
    <scope>NUCLEOTIDE SEQUENCE [LARGE SCALE GENOMIC DNA]</scope>
    <source>
        <strain evidence="1 2">DSM 102940</strain>
    </source>
</reference>
<gene>
    <name evidence="1" type="ORF">EV214_101312</name>
</gene>
<organism evidence="1 2">
    <name type="scientific">Marinisporobacter balticus</name>
    <dbReference type="NCBI Taxonomy" id="2018667"/>
    <lineage>
        <taxon>Bacteria</taxon>
        <taxon>Bacillati</taxon>
        <taxon>Bacillota</taxon>
        <taxon>Clostridia</taxon>
        <taxon>Peptostreptococcales</taxon>
        <taxon>Thermotaleaceae</taxon>
        <taxon>Marinisporobacter</taxon>
    </lineage>
</organism>
<accession>A0A4R2L0W9</accession>
<evidence type="ECO:0000313" key="2">
    <source>
        <dbReference type="Proteomes" id="UP000294919"/>
    </source>
</evidence>